<organism evidence="2 3">
    <name type="scientific">Aspergillus neoniger (strain CBS 115656)</name>
    <dbReference type="NCBI Taxonomy" id="1448310"/>
    <lineage>
        <taxon>Eukaryota</taxon>
        <taxon>Fungi</taxon>
        <taxon>Dikarya</taxon>
        <taxon>Ascomycota</taxon>
        <taxon>Pezizomycotina</taxon>
        <taxon>Eurotiomycetes</taxon>
        <taxon>Eurotiomycetidae</taxon>
        <taxon>Eurotiales</taxon>
        <taxon>Aspergillaceae</taxon>
        <taxon>Aspergillus</taxon>
        <taxon>Aspergillus subgen. Circumdati</taxon>
    </lineage>
</organism>
<proteinExistence type="predicted"/>
<dbReference type="RefSeq" id="XP_025476657.1">
    <property type="nucleotide sequence ID" value="XM_025623949.1"/>
</dbReference>
<protein>
    <submittedName>
        <fullName evidence="2">Uncharacterized protein</fullName>
    </submittedName>
</protein>
<dbReference type="Proteomes" id="UP000247647">
    <property type="component" value="Unassembled WGS sequence"/>
</dbReference>
<keyword evidence="1" id="KW-0732">Signal</keyword>
<reference evidence="2" key="1">
    <citation type="submission" date="2016-12" db="EMBL/GenBank/DDBJ databases">
        <title>The genomes of Aspergillus section Nigri reveals drivers in fungal speciation.</title>
        <authorList>
            <consortium name="DOE Joint Genome Institute"/>
            <person name="Vesth T.C."/>
            <person name="Nybo J."/>
            <person name="Theobald S."/>
            <person name="Brandl J."/>
            <person name="Frisvad J.C."/>
            <person name="Nielsen K.F."/>
            <person name="Lyhne E.K."/>
            <person name="Kogle M.E."/>
            <person name="Kuo A."/>
            <person name="Riley R."/>
            <person name="Clum A."/>
            <person name="Nolan M."/>
            <person name="Lipzen A."/>
            <person name="Salamov A."/>
            <person name="Henrissat B."/>
            <person name="Wiebenga A."/>
            <person name="De Vries R.P."/>
            <person name="Grigoriev I.V."/>
            <person name="Mortensen U.H."/>
            <person name="Andersen M.R."/>
            <person name="Baker S.E."/>
        </authorList>
    </citation>
    <scope>NUCLEOTIDE SEQUENCE [LARGE SCALE GENOMIC DNA]</scope>
    <source>
        <strain evidence="2">CBS 115656</strain>
    </source>
</reference>
<dbReference type="AlphaFoldDB" id="A0A318YAV2"/>
<accession>A0A318YAV2</accession>
<dbReference type="EMBL" id="KZ821474">
    <property type="protein sequence ID" value="PYH31179.1"/>
    <property type="molecule type" value="Genomic_DNA"/>
</dbReference>
<feature type="signal peptide" evidence="1">
    <location>
        <begin position="1"/>
        <end position="25"/>
    </location>
</feature>
<evidence type="ECO:0000313" key="2">
    <source>
        <dbReference type="EMBL" id="PYH31179.1"/>
    </source>
</evidence>
<evidence type="ECO:0000256" key="1">
    <source>
        <dbReference type="SAM" id="SignalP"/>
    </source>
</evidence>
<evidence type="ECO:0000313" key="3">
    <source>
        <dbReference type="Proteomes" id="UP000247647"/>
    </source>
</evidence>
<feature type="chain" id="PRO_5016379145" evidence="1">
    <location>
        <begin position="26"/>
        <end position="59"/>
    </location>
</feature>
<keyword evidence="3" id="KW-1185">Reference proteome</keyword>
<name>A0A318YAV2_ASPNB</name>
<sequence>MQNAIMIISHVFSLLLLLRLSMIPAKELPIGRSLWVIPLPNHGRIVTTPTTECDSKRSR</sequence>
<gene>
    <name evidence="2" type="ORF">BO87DRAFT_379082</name>
</gene>
<dbReference type="GeneID" id="37126405"/>